<accession>A0ABT5VG57</accession>
<dbReference type="Proteomes" id="UP001148125">
    <property type="component" value="Unassembled WGS sequence"/>
</dbReference>
<organism evidence="1 2">
    <name type="scientific">Alkalihalobacterium chitinilyticum</name>
    <dbReference type="NCBI Taxonomy" id="2980103"/>
    <lineage>
        <taxon>Bacteria</taxon>
        <taxon>Bacillati</taxon>
        <taxon>Bacillota</taxon>
        <taxon>Bacilli</taxon>
        <taxon>Bacillales</taxon>
        <taxon>Bacillaceae</taxon>
        <taxon>Alkalihalobacterium</taxon>
    </lineage>
</organism>
<dbReference type="GO" id="GO:0008233">
    <property type="term" value="F:peptidase activity"/>
    <property type="evidence" value="ECO:0007669"/>
    <property type="project" value="UniProtKB-KW"/>
</dbReference>
<protein>
    <submittedName>
        <fullName evidence="1">Spore protease YyaC</fullName>
    </submittedName>
</protein>
<dbReference type="RefSeq" id="WP_275118763.1">
    <property type="nucleotide sequence ID" value="NZ_JAOTPO010000007.1"/>
</dbReference>
<name>A0ABT5VG57_9BACI</name>
<keyword evidence="1" id="KW-0645">Protease</keyword>
<dbReference type="SUPFAM" id="SSF53163">
    <property type="entry name" value="HybD-like"/>
    <property type="match status" value="1"/>
</dbReference>
<evidence type="ECO:0000313" key="2">
    <source>
        <dbReference type="Proteomes" id="UP001148125"/>
    </source>
</evidence>
<gene>
    <name evidence="1" type="primary">yyaC</name>
    <name evidence="1" type="ORF">N7Z68_12260</name>
</gene>
<reference evidence="1" key="1">
    <citation type="submission" date="2024-05" db="EMBL/GenBank/DDBJ databases">
        <title>Alkalihalobacillus sp. strain MEB203 novel alkaliphilic bacterium from Lonar Lake, India.</title>
        <authorList>
            <person name="Joshi A."/>
            <person name="Thite S."/>
            <person name="Mengade P."/>
        </authorList>
    </citation>
    <scope>NUCLEOTIDE SEQUENCE</scope>
    <source>
        <strain evidence="1">MEB 203</strain>
    </source>
</reference>
<evidence type="ECO:0000313" key="1">
    <source>
        <dbReference type="EMBL" id="MDE5414151.1"/>
    </source>
</evidence>
<dbReference type="GO" id="GO:0006508">
    <property type="term" value="P:proteolysis"/>
    <property type="evidence" value="ECO:0007669"/>
    <property type="project" value="UniProtKB-KW"/>
</dbReference>
<sequence>MILNRNIFPKKAPPSRFHMDEPHARHSISEQLAELLSPFSHRELVIVCIGTDRSTGDSLGPLIGTKLAEKRLSNFTVYGTLEYPVHAVNLEEKLAEIDQNHRHPYIIGIDACLGRLTSVGHITVAKGPVKPGAAVNKKLPEVGNIHITGIVNVGGMMEYFVLQNTRLHTVMKMANLVASSLHLTDHTLSERTEQKSSLLQTLKPSIFLRERKETHL</sequence>
<dbReference type="NCBIfam" id="TIGR02841">
    <property type="entry name" value="spore_YyaC"/>
    <property type="match status" value="1"/>
</dbReference>
<dbReference type="InterPro" id="IPR023430">
    <property type="entry name" value="Pept_HybD-like_dom_sf"/>
</dbReference>
<comment type="caution">
    <text evidence="1">The sequence shown here is derived from an EMBL/GenBank/DDBJ whole genome shotgun (WGS) entry which is preliminary data.</text>
</comment>
<dbReference type="EMBL" id="JAOTPO010000007">
    <property type="protein sequence ID" value="MDE5414151.1"/>
    <property type="molecule type" value="Genomic_DNA"/>
</dbReference>
<proteinExistence type="predicted"/>
<dbReference type="Pfam" id="PF06866">
    <property type="entry name" value="DUF1256"/>
    <property type="match status" value="1"/>
</dbReference>
<keyword evidence="2" id="KW-1185">Reference proteome</keyword>
<dbReference type="InterPro" id="IPR009665">
    <property type="entry name" value="YyaC"/>
</dbReference>
<keyword evidence="1" id="KW-0378">Hydrolase</keyword>